<comment type="caution">
    <text evidence="1">The sequence shown here is derived from an EMBL/GenBank/DDBJ whole genome shotgun (WGS) entry which is preliminary data.</text>
</comment>
<sequence>MLDLPDDLGRLRILERLAEIILRDIRIKIAEAEKRERAMRPVRELPKVEWVLSYLREGGRPVVDRVHASGCSMASSHTKPLTRDQALQLLSSSAVPACPICRPDTDLGVLG</sequence>
<evidence type="ECO:0000313" key="1">
    <source>
        <dbReference type="EMBL" id="MFB9558609.1"/>
    </source>
</evidence>
<proteinExistence type="predicted"/>
<evidence type="ECO:0000313" key="2">
    <source>
        <dbReference type="Proteomes" id="UP001589716"/>
    </source>
</evidence>
<dbReference type="InterPro" id="IPR046200">
    <property type="entry name" value="DUF6233"/>
</dbReference>
<dbReference type="Proteomes" id="UP001589716">
    <property type="component" value="Unassembled WGS sequence"/>
</dbReference>
<protein>
    <submittedName>
        <fullName evidence="1">DUF6233 domain-containing protein</fullName>
    </submittedName>
</protein>
<dbReference type="EMBL" id="JBHMCT010000045">
    <property type="protein sequence ID" value="MFB9558609.1"/>
    <property type="molecule type" value="Genomic_DNA"/>
</dbReference>
<keyword evidence="2" id="KW-1185">Reference proteome</keyword>
<accession>A0ABV5QYZ7</accession>
<organism evidence="1 2">
    <name type="scientific">Streptomyces roseoviridis</name>
    <dbReference type="NCBI Taxonomy" id="67361"/>
    <lineage>
        <taxon>Bacteria</taxon>
        <taxon>Bacillati</taxon>
        <taxon>Actinomycetota</taxon>
        <taxon>Actinomycetes</taxon>
        <taxon>Kitasatosporales</taxon>
        <taxon>Streptomycetaceae</taxon>
        <taxon>Streptomyces</taxon>
    </lineage>
</organism>
<dbReference type="RefSeq" id="WP_382746205.1">
    <property type="nucleotide sequence ID" value="NZ_JBHMCT010000045.1"/>
</dbReference>
<dbReference type="Pfam" id="PF19746">
    <property type="entry name" value="DUF6233"/>
    <property type="match status" value="1"/>
</dbReference>
<name>A0ABV5QYZ7_9ACTN</name>
<reference evidence="1 2" key="1">
    <citation type="submission" date="2024-09" db="EMBL/GenBank/DDBJ databases">
        <authorList>
            <person name="Sun Q."/>
            <person name="Mori K."/>
        </authorList>
    </citation>
    <scope>NUCLEOTIDE SEQUENCE [LARGE SCALE GENOMIC DNA]</scope>
    <source>
        <strain evidence="1 2">JCM 4414</strain>
    </source>
</reference>
<gene>
    <name evidence="1" type="ORF">ACFFTP_31070</name>
</gene>